<dbReference type="Proteomes" id="UP000631300">
    <property type="component" value="Unassembled WGS sequence"/>
</dbReference>
<dbReference type="InterPro" id="IPR008258">
    <property type="entry name" value="Transglycosylase_SLT_dom_1"/>
</dbReference>
<comment type="function">
    <text evidence="8">Murein-degrading enzyme that degrades murein glycan strands and insoluble, high-molecular weight murein sacculi, with the concomitant formation of a 1,6-anhydromuramoyl product. Lytic transglycosylases (LTs) play an integral role in the metabolism of the peptidoglycan (PG) sacculus. Their lytic action creates space within the PG sacculus to allow for its expansion as well as for the insertion of various structures such as secretion systems and flagella.</text>
</comment>
<dbReference type="AlphaFoldDB" id="A0A918MUB1"/>
<dbReference type="Pfam" id="PF00497">
    <property type="entry name" value="SBP_bac_3"/>
    <property type="match status" value="1"/>
</dbReference>
<comment type="caution">
    <text evidence="8">Lacks conserved residue(s) required for the propagation of feature annotation.</text>
</comment>
<sequence>MLFSCYSPSGQNALAELSERGVLKVGTLYGSTTYYNGPAGPMGFEYELLENFADYLGVELQVYPFFSYQSARQHLIEGELDIIATGDVIDYNDTSLFDYGPAYQRVDQHLVFRNGTANPDTLEEIDAPMVVVSGSSQAALLQSRLGAPDQQRWYATDDKDAEELLQRVADGELDYTLADSNRIALQRRRFPQLLVGKTLRADEPVAWAVRPQRDDSIRAAMVAFFGQAREAGLFSILEDKYFGHVRQFDFVDTRAFISAINSVLPAYRPWFKEYAGDLDWRLVAAMSYQESHWKPNATSPTGVRGMMMLTRDTAKDWDVANRTDPQESIRGGAQYFASLKSRIPARIDDPDRTWMALAAYNIGLGHLEDARVLTQRQGGNPDLWVDVKRRLPQLRQKKYYRQTKFGFARGDEARQYVENIRRYYDTLVWMDENRTSS</sequence>
<name>A0A918MUB1_9ALTE</name>
<evidence type="ECO:0000256" key="7">
    <source>
        <dbReference type="ARBA" id="ARBA00023316"/>
    </source>
</evidence>
<keyword evidence="7 8" id="KW-0961">Cell wall biogenesis/degradation</keyword>
<evidence type="ECO:0000313" key="10">
    <source>
        <dbReference type="EMBL" id="GGW73294.1"/>
    </source>
</evidence>
<dbReference type="InterPro" id="IPR023346">
    <property type="entry name" value="Lysozyme-like_dom_sf"/>
</dbReference>
<protein>
    <recommendedName>
        <fullName evidence="8">Membrane-bound lytic murein transglycosylase F</fullName>
        <ecNumber evidence="8">4.2.2.n1</ecNumber>
    </recommendedName>
    <alternativeName>
        <fullName evidence="8">Murein lyase F</fullName>
    </alternativeName>
</protein>
<comment type="caution">
    <text evidence="10">The sequence shown here is derived from an EMBL/GenBank/DDBJ whole genome shotgun (WGS) entry which is preliminary data.</text>
</comment>
<organism evidence="10 11">
    <name type="scientific">Alteromonas halophila</name>
    <dbReference type="NCBI Taxonomy" id="516698"/>
    <lineage>
        <taxon>Bacteria</taxon>
        <taxon>Pseudomonadati</taxon>
        <taxon>Pseudomonadota</taxon>
        <taxon>Gammaproteobacteria</taxon>
        <taxon>Alteromonadales</taxon>
        <taxon>Alteromonadaceae</taxon>
        <taxon>Alteromonas/Salinimonas group</taxon>
        <taxon>Alteromonas</taxon>
    </lineage>
</organism>
<reference evidence="10" key="1">
    <citation type="journal article" date="2014" name="Int. J. Syst. Evol. Microbiol.">
        <title>Complete genome sequence of Corynebacterium casei LMG S-19264T (=DSM 44701T), isolated from a smear-ripened cheese.</title>
        <authorList>
            <consortium name="US DOE Joint Genome Institute (JGI-PGF)"/>
            <person name="Walter F."/>
            <person name="Albersmeier A."/>
            <person name="Kalinowski J."/>
            <person name="Ruckert C."/>
        </authorList>
    </citation>
    <scope>NUCLEOTIDE SEQUENCE</scope>
    <source>
        <strain evidence="10">KCTC 22164</strain>
    </source>
</reference>
<dbReference type="InterPro" id="IPR023703">
    <property type="entry name" value="MltF"/>
</dbReference>
<dbReference type="GO" id="GO:0009253">
    <property type="term" value="P:peptidoglycan catabolic process"/>
    <property type="evidence" value="ECO:0007669"/>
    <property type="project" value="TreeGrafter"/>
</dbReference>
<dbReference type="GO" id="GO:0009279">
    <property type="term" value="C:cell outer membrane"/>
    <property type="evidence" value="ECO:0007669"/>
    <property type="project" value="UniProtKB-SubCell"/>
</dbReference>
<dbReference type="Gene3D" id="3.40.190.10">
    <property type="entry name" value="Periplasmic binding protein-like II"/>
    <property type="match status" value="2"/>
</dbReference>
<comment type="similarity">
    <text evidence="8">In the C-terminal section; belongs to the transglycosylase Slt family.</text>
</comment>
<dbReference type="InterPro" id="IPR001638">
    <property type="entry name" value="Solute-binding_3/MltF_N"/>
</dbReference>
<gene>
    <name evidence="8 10" type="primary">mltF</name>
    <name evidence="10" type="ORF">GCM10007391_01110</name>
</gene>
<dbReference type="NCBIfam" id="NF008112">
    <property type="entry name" value="PRK10859.1"/>
    <property type="match status" value="1"/>
</dbReference>
<comment type="similarity">
    <text evidence="2">Belongs to the bacterial solute-binding protein 3 family.</text>
</comment>
<comment type="similarity">
    <text evidence="8">In the N-terminal section; belongs to the bacterial solute-binding protein 3 family.</text>
</comment>
<evidence type="ECO:0000256" key="8">
    <source>
        <dbReference type="HAMAP-Rule" id="MF_02016"/>
    </source>
</evidence>
<comment type="catalytic activity">
    <reaction evidence="8">
        <text>Exolytic cleavage of the (1-&gt;4)-beta-glycosidic linkage between N-acetylmuramic acid (MurNAc) and N-acetylglucosamine (GlcNAc) residues in peptidoglycan, from either the reducing or the non-reducing ends of the peptidoglycan chains, with concomitant formation of a 1,6-anhydrobond in the MurNAc residue.</text>
        <dbReference type="EC" id="4.2.2.n1"/>
    </reaction>
</comment>
<dbReference type="PANTHER" id="PTHR35936">
    <property type="entry name" value="MEMBRANE-BOUND LYTIC MUREIN TRANSGLYCOSYLASE F"/>
    <property type="match status" value="1"/>
</dbReference>
<evidence type="ECO:0000256" key="5">
    <source>
        <dbReference type="ARBA" id="ARBA00023237"/>
    </source>
</evidence>
<dbReference type="GO" id="GO:0071555">
    <property type="term" value="P:cell wall organization"/>
    <property type="evidence" value="ECO:0007669"/>
    <property type="project" value="UniProtKB-KW"/>
</dbReference>
<keyword evidence="4 8" id="KW-0472">Membrane</keyword>
<evidence type="ECO:0000313" key="11">
    <source>
        <dbReference type="Proteomes" id="UP000631300"/>
    </source>
</evidence>
<feature type="domain" description="Solute-binding protein family 3/N-terminal" evidence="9">
    <location>
        <begin position="22"/>
        <end position="245"/>
    </location>
</feature>
<dbReference type="SMART" id="SM00062">
    <property type="entry name" value="PBPb"/>
    <property type="match status" value="1"/>
</dbReference>
<feature type="active site" evidence="8">
    <location>
        <position position="290"/>
    </location>
</feature>
<dbReference type="PROSITE" id="PS00922">
    <property type="entry name" value="TRANSGLYCOSYLASE"/>
    <property type="match status" value="1"/>
</dbReference>
<feature type="region of interest" description="LT domain" evidence="8">
    <location>
        <begin position="246"/>
        <end position="437"/>
    </location>
</feature>
<dbReference type="EMBL" id="BMXP01000001">
    <property type="protein sequence ID" value="GGW73294.1"/>
    <property type="molecule type" value="Genomic_DNA"/>
</dbReference>
<keyword evidence="11" id="KW-1185">Reference proteome</keyword>
<evidence type="ECO:0000259" key="9">
    <source>
        <dbReference type="SMART" id="SM00062"/>
    </source>
</evidence>
<dbReference type="InterPro" id="IPR000189">
    <property type="entry name" value="Transglyc_AS"/>
</dbReference>
<evidence type="ECO:0000256" key="4">
    <source>
        <dbReference type="ARBA" id="ARBA00023136"/>
    </source>
</evidence>
<dbReference type="Pfam" id="PF01464">
    <property type="entry name" value="SLT"/>
    <property type="match status" value="1"/>
</dbReference>
<proteinExistence type="inferred from homology"/>
<comment type="domain">
    <text evidence="8">The N-terminal domain does not have lytic activity and probably modulates enzymatic activity. The C-terminal domain is the catalytic active domain.</text>
</comment>
<comment type="subcellular location">
    <subcellularLocation>
        <location evidence="8">Cell outer membrane</location>
        <topology evidence="8">Peripheral membrane protein</topology>
    </subcellularLocation>
    <text evidence="8">Attached to the inner leaflet of the outer membrane.</text>
</comment>
<keyword evidence="3 8" id="KW-0732">Signal</keyword>
<dbReference type="CDD" id="cd13403">
    <property type="entry name" value="MLTF-like"/>
    <property type="match status" value="1"/>
</dbReference>
<dbReference type="PANTHER" id="PTHR35936:SF32">
    <property type="entry name" value="MEMBRANE-BOUND LYTIC MUREIN TRANSGLYCOSYLASE F"/>
    <property type="match status" value="1"/>
</dbReference>
<comment type="similarity">
    <text evidence="1">Belongs to the transglycosylase Slt family.</text>
</comment>
<keyword evidence="5 8" id="KW-0998">Cell outer membrane</keyword>
<dbReference type="Gene3D" id="1.10.530.10">
    <property type="match status" value="1"/>
</dbReference>
<evidence type="ECO:0000256" key="1">
    <source>
        <dbReference type="ARBA" id="ARBA00007734"/>
    </source>
</evidence>
<dbReference type="EC" id="4.2.2.n1" evidence="8"/>
<dbReference type="SUPFAM" id="SSF53955">
    <property type="entry name" value="Lysozyme-like"/>
    <property type="match status" value="1"/>
</dbReference>
<keyword evidence="6 8" id="KW-0456">Lyase</keyword>
<dbReference type="GO" id="GO:0016998">
    <property type="term" value="P:cell wall macromolecule catabolic process"/>
    <property type="evidence" value="ECO:0007669"/>
    <property type="project" value="UniProtKB-UniRule"/>
</dbReference>
<dbReference type="CDD" id="cd01009">
    <property type="entry name" value="PBP2_YfhD_N"/>
    <property type="match status" value="1"/>
</dbReference>
<evidence type="ECO:0000256" key="6">
    <source>
        <dbReference type="ARBA" id="ARBA00023239"/>
    </source>
</evidence>
<reference evidence="10" key="2">
    <citation type="submission" date="2020-09" db="EMBL/GenBank/DDBJ databases">
        <authorList>
            <person name="Sun Q."/>
            <person name="Kim S."/>
        </authorList>
    </citation>
    <scope>NUCLEOTIDE SEQUENCE</scope>
    <source>
        <strain evidence="10">KCTC 22164</strain>
    </source>
</reference>
<dbReference type="GO" id="GO:0008933">
    <property type="term" value="F:peptidoglycan lytic transglycosylase activity"/>
    <property type="evidence" value="ECO:0007669"/>
    <property type="project" value="UniProtKB-UniRule"/>
</dbReference>
<dbReference type="SUPFAM" id="SSF53850">
    <property type="entry name" value="Periplasmic binding protein-like II"/>
    <property type="match status" value="1"/>
</dbReference>
<evidence type="ECO:0000256" key="3">
    <source>
        <dbReference type="ARBA" id="ARBA00022729"/>
    </source>
</evidence>
<accession>A0A918MUB1</accession>
<dbReference type="HAMAP" id="MF_02016">
    <property type="entry name" value="MltF"/>
    <property type="match status" value="1"/>
</dbReference>
<evidence type="ECO:0000256" key="2">
    <source>
        <dbReference type="ARBA" id="ARBA00010333"/>
    </source>
</evidence>